<dbReference type="GO" id="GO:1901222">
    <property type="term" value="P:regulation of non-canonical NF-kappaB signal transduction"/>
    <property type="evidence" value="ECO:0007669"/>
    <property type="project" value="InterPro"/>
</dbReference>
<reference evidence="1" key="2">
    <citation type="journal article" date="2021" name="Genome Biol. Evol.">
        <title>Developing a high-quality reference genome for a parasitic bivalve with doubly uniparental inheritance (Bivalvia: Unionida).</title>
        <authorList>
            <person name="Smith C.H."/>
        </authorList>
    </citation>
    <scope>NUCLEOTIDE SEQUENCE</scope>
    <source>
        <strain evidence="1">CHS0354</strain>
        <tissue evidence="1">Mantle</tissue>
    </source>
</reference>
<dbReference type="PANTHER" id="PTHR14330">
    <property type="entry name" value="A-KINASE-INTERACTING PROTEIN 1"/>
    <property type="match status" value="1"/>
</dbReference>
<dbReference type="PANTHER" id="PTHR14330:SF2">
    <property type="entry name" value="A-KINASE-INTERACTING PROTEIN 1"/>
    <property type="match status" value="1"/>
</dbReference>
<dbReference type="InterPro" id="IPR033214">
    <property type="entry name" value="AKIP1"/>
</dbReference>
<gene>
    <name evidence="1" type="ORF">CHS0354_002564</name>
</gene>
<comment type="caution">
    <text evidence="1">The sequence shown here is derived from an EMBL/GenBank/DDBJ whole genome shotgun (WGS) entry which is preliminary data.</text>
</comment>
<evidence type="ECO:0000313" key="1">
    <source>
        <dbReference type="EMBL" id="KAK3608925.1"/>
    </source>
</evidence>
<dbReference type="GO" id="GO:0005654">
    <property type="term" value="C:nucleoplasm"/>
    <property type="evidence" value="ECO:0007669"/>
    <property type="project" value="TreeGrafter"/>
</dbReference>
<reference evidence="1" key="3">
    <citation type="submission" date="2023-05" db="EMBL/GenBank/DDBJ databases">
        <authorList>
            <person name="Smith C.H."/>
        </authorList>
    </citation>
    <scope>NUCLEOTIDE SEQUENCE</scope>
    <source>
        <strain evidence="1">CHS0354</strain>
        <tissue evidence="1">Mantle</tissue>
    </source>
</reference>
<reference evidence="1" key="1">
    <citation type="journal article" date="2021" name="Genome Biol. Evol.">
        <title>A High-Quality Reference Genome for a Parasitic Bivalve with Doubly Uniparental Inheritance (Bivalvia: Unionida).</title>
        <authorList>
            <person name="Smith C.H."/>
        </authorList>
    </citation>
    <scope>NUCLEOTIDE SEQUENCE</scope>
    <source>
        <strain evidence="1">CHS0354</strain>
    </source>
</reference>
<sequence>MRSQSPDWPRGDVWAVNTLDRATKLGQNVYERALSRKIEWPKPLSEQKKCSHFEDPMVYTSIDDAFATVLQCMSQTTRQCKRYYGSHDKNLESTHDQLHCRRFHTPHYTAVQRKNPLLHAEDVHIVVSPGTYAVTTGVWGKTDQQTHVVHVNEGQTANLDFVL</sequence>
<dbReference type="AlphaFoldDB" id="A0AAE0WD34"/>
<name>A0AAE0WD34_9BIVA</name>
<keyword evidence="2" id="KW-1185">Reference proteome</keyword>
<organism evidence="1 2">
    <name type="scientific">Potamilus streckersoni</name>
    <dbReference type="NCBI Taxonomy" id="2493646"/>
    <lineage>
        <taxon>Eukaryota</taxon>
        <taxon>Metazoa</taxon>
        <taxon>Spiralia</taxon>
        <taxon>Lophotrochozoa</taxon>
        <taxon>Mollusca</taxon>
        <taxon>Bivalvia</taxon>
        <taxon>Autobranchia</taxon>
        <taxon>Heteroconchia</taxon>
        <taxon>Palaeoheterodonta</taxon>
        <taxon>Unionida</taxon>
        <taxon>Unionoidea</taxon>
        <taxon>Unionidae</taxon>
        <taxon>Ambleminae</taxon>
        <taxon>Lampsilini</taxon>
        <taxon>Potamilus</taxon>
    </lineage>
</organism>
<proteinExistence type="predicted"/>
<dbReference type="EMBL" id="JAEAOA010000212">
    <property type="protein sequence ID" value="KAK3608925.1"/>
    <property type="molecule type" value="Genomic_DNA"/>
</dbReference>
<accession>A0AAE0WD34</accession>
<protein>
    <submittedName>
        <fullName evidence="1">Uncharacterized protein</fullName>
    </submittedName>
</protein>
<evidence type="ECO:0000313" key="2">
    <source>
        <dbReference type="Proteomes" id="UP001195483"/>
    </source>
</evidence>
<dbReference type="Proteomes" id="UP001195483">
    <property type="component" value="Unassembled WGS sequence"/>
</dbReference>